<proteinExistence type="predicted"/>
<keyword evidence="2" id="KW-1185">Reference proteome</keyword>
<comment type="caution">
    <text evidence="1">The sequence shown here is derived from an EMBL/GenBank/DDBJ whole genome shotgun (WGS) entry which is preliminary data.</text>
</comment>
<evidence type="ECO:0000313" key="1">
    <source>
        <dbReference type="EMBL" id="KAH9482687.1"/>
    </source>
</evidence>
<protein>
    <submittedName>
        <fullName evidence="1">WD repeat protein iqw1</fullName>
    </submittedName>
</protein>
<name>A0ACB8H4W2_PSICU</name>
<gene>
    <name evidence="1" type="ORF">JR316_0004787</name>
</gene>
<evidence type="ECO:0000313" key="2">
    <source>
        <dbReference type="Proteomes" id="UP000664032"/>
    </source>
</evidence>
<sequence>MGRLGSMIFEHLILALEELGYLYDRRHLCRKLETDWGSLPRVGEELTTCVRKFGRERLPPGVRDIGREHITGSRMSMSNGYEILDPNKRENFRDGNPTLNDIVRNNEPPVSSEGNLSVPVVFPRRRYVGARNVMTVKDVNFLGPDDDWVASGSDDGNFFIWNKANGSLKGIYEGDGSVVNVIEGHPHLPLIAVSGIDTTVKACLFAPTTKPSAFSRTENAEAILETNQRMSATRPLPRFRIASLLGDVNIVVAATPEDGEPSECIGQ</sequence>
<dbReference type="EMBL" id="JAFIQS020000004">
    <property type="protein sequence ID" value="KAH9482687.1"/>
    <property type="molecule type" value="Genomic_DNA"/>
</dbReference>
<dbReference type="Proteomes" id="UP000664032">
    <property type="component" value="Unassembled WGS sequence"/>
</dbReference>
<reference evidence="1" key="1">
    <citation type="submission" date="2021-10" db="EMBL/GenBank/DDBJ databases">
        <title>Psilocybe cubensis genome.</title>
        <authorList>
            <person name="Mckernan K.J."/>
            <person name="Crawford S."/>
            <person name="Trippe A."/>
            <person name="Kane L.T."/>
            <person name="Mclaughlin S."/>
        </authorList>
    </citation>
    <scope>NUCLEOTIDE SEQUENCE</scope>
    <source>
        <strain evidence="1">MGC-MH-2018</strain>
    </source>
</reference>
<organism evidence="1 2">
    <name type="scientific">Psilocybe cubensis</name>
    <name type="common">Psychedelic mushroom</name>
    <name type="synonym">Stropharia cubensis</name>
    <dbReference type="NCBI Taxonomy" id="181762"/>
    <lineage>
        <taxon>Eukaryota</taxon>
        <taxon>Fungi</taxon>
        <taxon>Dikarya</taxon>
        <taxon>Basidiomycota</taxon>
        <taxon>Agaricomycotina</taxon>
        <taxon>Agaricomycetes</taxon>
        <taxon>Agaricomycetidae</taxon>
        <taxon>Agaricales</taxon>
        <taxon>Agaricineae</taxon>
        <taxon>Strophariaceae</taxon>
        <taxon>Psilocybe</taxon>
    </lineage>
</organism>
<accession>A0ACB8H4W2</accession>